<keyword evidence="3" id="KW-0969">Cilium</keyword>
<feature type="region of interest" description="Disordered" evidence="1">
    <location>
        <begin position="229"/>
        <end position="273"/>
    </location>
</feature>
<dbReference type="EMBL" id="FCOJ02000042">
    <property type="protein sequence ID" value="SAK77674.1"/>
    <property type="molecule type" value="Genomic_DNA"/>
</dbReference>
<evidence type="ECO:0000313" key="4">
    <source>
        <dbReference type="Proteomes" id="UP000054596"/>
    </source>
</evidence>
<organism evidence="3 4">
    <name type="scientific">Caballeronia glebae</name>
    <dbReference type="NCBI Taxonomy" id="1777143"/>
    <lineage>
        <taxon>Bacteria</taxon>
        <taxon>Pseudomonadati</taxon>
        <taxon>Pseudomonadota</taxon>
        <taxon>Betaproteobacteria</taxon>
        <taxon>Burkholderiales</taxon>
        <taxon>Burkholderiaceae</taxon>
        <taxon>Caballeronia</taxon>
    </lineage>
</organism>
<proteinExistence type="predicted"/>
<accession>A0A158C5N7</accession>
<protein>
    <submittedName>
        <fullName evidence="3">Flagellar hook-length control protein FliK</fullName>
    </submittedName>
</protein>
<evidence type="ECO:0000259" key="2">
    <source>
        <dbReference type="Pfam" id="PF02120"/>
    </source>
</evidence>
<dbReference type="Pfam" id="PF02120">
    <property type="entry name" value="Flg_hook"/>
    <property type="match status" value="1"/>
</dbReference>
<dbReference type="STRING" id="1777143.AWB82_05020"/>
<dbReference type="InterPro" id="IPR038610">
    <property type="entry name" value="FliK-like_C_sf"/>
</dbReference>
<reference evidence="3" key="1">
    <citation type="submission" date="2016-01" db="EMBL/GenBank/DDBJ databases">
        <authorList>
            <person name="Peeters C."/>
        </authorList>
    </citation>
    <scope>NUCLEOTIDE SEQUENCE [LARGE SCALE GENOMIC DNA]</scope>
    <source>
        <strain evidence="3">LMG 29325</strain>
    </source>
</reference>
<dbReference type="OrthoDB" id="5296742at2"/>
<feature type="region of interest" description="Disordered" evidence="1">
    <location>
        <begin position="411"/>
        <end position="440"/>
    </location>
</feature>
<keyword evidence="4" id="KW-1185">Reference proteome</keyword>
<dbReference type="RefSeq" id="WP_086972043.1">
    <property type="nucleotide sequence ID" value="NZ_FCOJ02000042.1"/>
</dbReference>
<keyword evidence="3" id="KW-0966">Cell projection</keyword>
<evidence type="ECO:0000313" key="3">
    <source>
        <dbReference type="EMBL" id="SAK77674.1"/>
    </source>
</evidence>
<gene>
    <name evidence="3" type="ORF">AWB82_05020</name>
</gene>
<feature type="region of interest" description="Disordered" evidence="1">
    <location>
        <begin position="31"/>
        <end position="57"/>
    </location>
</feature>
<feature type="compositionally biased region" description="Low complexity" evidence="1">
    <location>
        <begin position="229"/>
        <end position="239"/>
    </location>
</feature>
<comment type="caution">
    <text evidence="3">The sequence shown here is derived from an EMBL/GenBank/DDBJ whole genome shotgun (WGS) entry which is preliminary data.</text>
</comment>
<feature type="compositionally biased region" description="Basic and acidic residues" evidence="1">
    <location>
        <begin position="425"/>
        <end position="440"/>
    </location>
</feature>
<feature type="compositionally biased region" description="Low complexity" evidence="1">
    <location>
        <begin position="250"/>
        <end position="267"/>
    </location>
</feature>
<dbReference type="Gene3D" id="3.30.750.140">
    <property type="match status" value="1"/>
</dbReference>
<feature type="domain" description="Flagellar hook-length control protein-like C-terminal" evidence="2">
    <location>
        <begin position="333"/>
        <end position="406"/>
    </location>
</feature>
<evidence type="ECO:0000256" key="1">
    <source>
        <dbReference type="SAM" id="MobiDB-lite"/>
    </source>
</evidence>
<name>A0A158C5N7_9BURK</name>
<feature type="compositionally biased region" description="Low complexity" evidence="1">
    <location>
        <begin position="35"/>
        <end position="57"/>
    </location>
</feature>
<dbReference type="Proteomes" id="UP000054596">
    <property type="component" value="Unassembled WGS sequence"/>
</dbReference>
<sequence length="440" mass="45074">MTGLDTAIASLLASRTELLMSAIRAPGGVSGSGVTGASVGQTTTQTDMGQSVGAPAGAAGPAASAQTAFSNVARTLDVISRFGGATPALTGDAPLWPTPPRPASAFAALTTGLFDTAFSANAAAVASARAATQNLPPLPAAALASALAKTVDESGLFYESHLVQWLAGQRSTASLGNEPQARVDARSMSLPFDLANAALPADTGLDDARAPQLTPDLPDFHGRQIATPQTPQQAAALAASVRDASPSELSNSQNGNAASGANAQSAAPSQHESALQASVAAGIHPATLNVVRQQLDVLANQQFRWQGEAWPGTRFEWEVAREPRDQRASDDVADERAWRTRITLSLPALGTVDAELVLAGEKLVARIKARDAGARRLAADGAAFARQLEAAGIALASLSVRSMDGTTDLALSGDKTAAKKPLRSPLEHLFRPPHGDGSEA</sequence>
<dbReference type="InterPro" id="IPR021136">
    <property type="entry name" value="Flagellar_hook_control-like_C"/>
</dbReference>
<keyword evidence="3" id="KW-0282">Flagellum</keyword>
<dbReference type="AlphaFoldDB" id="A0A158C5N7"/>
<feature type="region of interest" description="Disordered" evidence="1">
    <location>
        <begin position="205"/>
        <end position="224"/>
    </location>
</feature>